<dbReference type="OrthoDB" id="5113984at2"/>
<sequence length="118" mass="12217">MNDKGILLHVSGADAAGVEAGIRAAQNAGACLPNVRIDLVVQGPCVAFLRAGSVLEAELAALPEQAGQGRHVHVLACGNSMRSAGMEADDLCRDVSMVPAAVAHLAVRQFDGWAYVRV</sequence>
<evidence type="ECO:0000313" key="2">
    <source>
        <dbReference type="Proteomes" id="UP000297866"/>
    </source>
</evidence>
<dbReference type="InterPro" id="IPR027396">
    <property type="entry name" value="DsrEFH-like"/>
</dbReference>
<keyword evidence="2" id="KW-1185">Reference proteome</keyword>
<gene>
    <name evidence="1" type="ORF">E3O23_16435</name>
</gene>
<dbReference type="SUPFAM" id="SSF75169">
    <property type="entry name" value="DsrEFH-like"/>
    <property type="match status" value="1"/>
</dbReference>
<dbReference type="Pfam" id="PF02635">
    <property type="entry name" value="DsrE"/>
    <property type="match status" value="1"/>
</dbReference>
<evidence type="ECO:0000313" key="1">
    <source>
        <dbReference type="EMBL" id="TFB46749.1"/>
    </source>
</evidence>
<dbReference type="Gene3D" id="3.40.1260.10">
    <property type="entry name" value="DsrEFH-like"/>
    <property type="match status" value="1"/>
</dbReference>
<comment type="caution">
    <text evidence="1">The sequence shown here is derived from an EMBL/GenBank/DDBJ whole genome shotgun (WGS) entry which is preliminary data.</text>
</comment>
<dbReference type="InterPro" id="IPR003787">
    <property type="entry name" value="Sulphur_relay_DsrE/F-like"/>
</dbReference>
<dbReference type="RefSeq" id="WP_134492903.1">
    <property type="nucleotide sequence ID" value="NZ_SOEZ01000078.1"/>
</dbReference>
<dbReference type="PANTHER" id="PTHR37691:SF1">
    <property type="entry name" value="BLR3518 PROTEIN"/>
    <property type="match status" value="1"/>
</dbReference>
<organism evidence="1 2">
    <name type="scientific">Cryobacterium tagatosivorans</name>
    <dbReference type="NCBI Taxonomy" id="1259199"/>
    <lineage>
        <taxon>Bacteria</taxon>
        <taxon>Bacillati</taxon>
        <taxon>Actinomycetota</taxon>
        <taxon>Actinomycetes</taxon>
        <taxon>Micrococcales</taxon>
        <taxon>Microbacteriaceae</taxon>
        <taxon>Cryobacterium</taxon>
    </lineage>
</organism>
<protein>
    <submittedName>
        <fullName evidence="1">Uncharacterized protein</fullName>
    </submittedName>
</protein>
<reference evidence="1 2" key="1">
    <citation type="submission" date="2019-03" db="EMBL/GenBank/DDBJ databases">
        <title>Genomics of glacier-inhabiting Cryobacterium strains.</title>
        <authorList>
            <person name="Liu Q."/>
            <person name="Xin Y.-H."/>
        </authorList>
    </citation>
    <scope>NUCLEOTIDE SEQUENCE [LARGE SCALE GENOMIC DNA]</scope>
    <source>
        <strain evidence="1 2">Sr47</strain>
    </source>
</reference>
<accession>A0A4R8UB36</accession>
<dbReference type="AlphaFoldDB" id="A0A4R8UB36"/>
<dbReference type="EMBL" id="SOEZ01000078">
    <property type="protein sequence ID" value="TFB46749.1"/>
    <property type="molecule type" value="Genomic_DNA"/>
</dbReference>
<dbReference type="PANTHER" id="PTHR37691">
    <property type="entry name" value="BLR3518 PROTEIN"/>
    <property type="match status" value="1"/>
</dbReference>
<proteinExistence type="predicted"/>
<dbReference type="Proteomes" id="UP000297866">
    <property type="component" value="Unassembled WGS sequence"/>
</dbReference>
<name>A0A4R8UB36_9MICO</name>